<dbReference type="InterPro" id="IPR040632">
    <property type="entry name" value="Sulfotransfer_4"/>
</dbReference>
<dbReference type="STRING" id="1380566.A0A179F600"/>
<name>A0A179F600_METCM</name>
<dbReference type="Proteomes" id="UP000078397">
    <property type="component" value="Unassembled WGS sequence"/>
</dbReference>
<dbReference type="RefSeq" id="XP_018138639.1">
    <property type="nucleotide sequence ID" value="XM_018294519.1"/>
</dbReference>
<keyword evidence="2" id="KW-1185">Reference proteome</keyword>
<dbReference type="Pfam" id="PF17784">
    <property type="entry name" value="Sulfotransfer_4"/>
    <property type="match status" value="1"/>
</dbReference>
<dbReference type="KEGG" id="pchm:VFPPC_16766"/>
<organism evidence="1 2">
    <name type="scientific">Pochonia chlamydosporia 170</name>
    <dbReference type="NCBI Taxonomy" id="1380566"/>
    <lineage>
        <taxon>Eukaryota</taxon>
        <taxon>Fungi</taxon>
        <taxon>Dikarya</taxon>
        <taxon>Ascomycota</taxon>
        <taxon>Pezizomycotina</taxon>
        <taxon>Sordariomycetes</taxon>
        <taxon>Hypocreomycetidae</taxon>
        <taxon>Hypocreales</taxon>
        <taxon>Clavicipitaceae</taxon>
        <taxon>Pochonia</taxon>
    </lineage>
</organism>
<dbReference type="Gene3D" id="3.40.50.300">
    <property type="entry name" value="P-loop containing nucleotide triphosphate hydrolases"/>
    <property type="match status" value="1"/>
</dbReference>
<evidence type="ECO:0000313" key="2">
    <source>
        <dbReference type="Proteomes" id="UP000078397"/>
    </source>
</evidence>
<dbReference type="PANTHER" id="PTHR36978">
    <property type="entry name" value="P-LOOP CONTAINING NUCLEOTIDE TRIPHOSPHATE HYDROLASE"/>
    <property type="match status" value="1"/>
</dbReference>
<dbReference type="AlphaFoldDB" id="A0A179F600"/>
<dbReference type="InterPro" id="IPR027417">
    <property type="entry name" value="P-loop_NTPase"/>
</dbReference>
<proteinExistence type="predicted"/>
<accession>A0A179F600</accession>
<protein>
    <submittedName>
        <fullName evidence="1">Efflux pump antibiotic resistance protein</fullName>
    </submittedName>
</protein>
<dbReference type="EMBL" id="LSBJ02000008">
    <property type="protein sequence ID" value="OAQ60761.1"/>
    <property type="molecule type" value="Genomic_DNA"/>
</dbReference>
<dbReference type="PANTHER" id="PTHR36978:SF4">
    <property type="entry name" value="P-LOOP CONTAINING NUCLEOSIDE TRIPHOSPHATE HYDROLASE PROTEIN"/>
    <property type="match status" value="1"/>
</dbReference>
<gene>
    <name evidence="1" type="ORF">VFPPC_16766</name>
</gene>
<evidence type="ECO:0000313" key="1">
    <source>
        <dbReference type="EMBL" id="OAQ60761.1"/>
    </source>
</evidence>
<dbReference type="OrthoDB" id="408152at2759"/>
<reference evidence="1 2" key="1">
    <citation type="journal article" date="2016" name="PLoS Pathog.">
        <title>Biosynthesis of antibiotic leucinostatins in bio-control fungus Purpureocillium lilacinum and their inhibition on phytophthora revealed by genome mining.</title>
        <authorList>
            <person name="Wang G."/>
            <person name="Liu Z."/>
            <person name="Lin R."/>
            <person name="Li E."/>
            <person name="Mao Z."/>
            <person name="Ling J."/>
            <person name="Yang Y."/>
            <person name="Yin W.B."/>
            <person name="Xie B."/>
        </authorList>
    </citation>
    <scope>NUCLEOTIDE SEQUENCE [LARGE SCALE GENOMIC DNA]</scope>
    <source>
        <strain evidence="1">170</strain>
    </source>
</reference>
<sequence length="241" mass="27511">MHDQGNLNNVHDGKGLVVIHVALFRMATRPLAEAYRILGYETHHGVEDILGNPWVEIEQAAEATWPTVPNARPRSRFTRSDWDNLWGNKYDIVTDLACPFTDQLIQAYPDAKVVIVQRDFESWWNSYQAGVLDKIFSPGQQIFVFLIRTVIGSRAADAMIKVNYIHAWGRIKVIIKSALDAVTTIALVFWSFSPSVNQHQLSARPILFYQLENRVQILNVTMLHSDFEKLSNPSNQVERLP</sequence>
<dbReference type="GeneID" id="28858513"/>
<comment type="caution">
    <text evidence="1">The sequence shown here is derived from an EMBL/GenBank/DDBJ whole genome shotgun (WGS) entry which is preliminary data.</text>
</comment>